<dbReference type="EMBL" id="BATL01000118">
    <property type="protein sequence ID" value="GAD78065.1"/>
    <property type="molecule type" value="Genomic_DNA"/>
</dbReference>
<evidence type="ECO:0000313" key="1">
    <source>
        <dbReference type="EMBL" id="GAD78065.1"/>
    </source>
</evidence>
<dbReference type="eggNOG" id="COG3436">
    <property type="taxonomic scope" value="Bacteria"/>
</dbReference>
<dbReference type="PANTHER" id="PTHR36455:SF1">
    <property type="entry name" value="BLR8292 PROTEIN"/>
    <property type="match status" value="1"/>
</dbReference>
<accession>U3AWD1</accession>
<dbReference type="OrthoDB" id="4956084at2"/>
<keyword evidence="2" id="KW-1185">Reference proteome</keyword>
<organism evidence="1 2">
    <name type="scientific">Vibrio azureus NBRC 104587</name>
    <dbReference type="NCBI Taxonomy" id="1219077"/>
    <lineage>
        <taxon>Bacteria</taxon>
        <taxon>Pseudomonadati</taxon>
        <taxon>Pseudomonadota</taxon>
        <taxon>Gammaproteobacteria</taxon>
        <taxon>Vibrionales</taxon>
        <taxon>Vibrionaceae</taxon>
        <taxon>Vibrio</taxon>
    </lineage>
</organism>
<dbReference type="RefSeq" id="WP_021711800.1">
    <property type="nucleotide sequence ID" value="NZ_BAOB01000331.1"/>
</dbReference>
<comment type="caution">
    <text evidence="1">The sequence shown here is derived from an EMBL/GenBank/DDBJ whole genome shotgun (WGS) entry which is preliminary data.</text>
</comment>
<dbReference type="Proteomes" id="UP000016567">
    <property type="component" value="Unassembled WGS sequence"/>
</dbReference>
<dbReference type="PANTHER" id="PTHR36455">
    <property type="match status" value="1"/>
</dbReference>
<dbReference type="InterPro" id="IPR008878">
    <property type="entry name" value="Transposase_IS66_Orf2"/>
</dbReference>
<dbReference type="Pfam" id="PF05717">
    <property type="entry name" value="TnpB_IS66"/>
    <property type="match status" value="1"/>
</dbReference>
<gene>
    <name evidence="1" type="ORF">VAZ01S_118_00080</name>
</gene>
<dbReference type="AlphaFoldDB" id="U3AWD1"/>
<protein>
    <submittedName>
        <fullName evidence="1">Putative transposase</fullName>
    </submittedName>
</protein>
<proteinExistence type="predicted"/>
<evidence type="ECO:0000313" key="2">
    <source>
        <dbReference type="Proteomes" id="UP000016567"/>
    </source>
</evidence>
<name>U3AWD1_9VIBR</name>
<dbReference type="NCBIfam" id="NF033819">
    <property type="entry name" value="IS66_TnpB"/>
    <property type="match status" value="1"/>
</dbReference>
<sequence length="118" mass="14084">MKRLIETSNIYLHKAPVDFRKGINGLSLVVEQQMQLNPFSEALFVFCNRTRDKIKVLYWQRNGFCLWQKRLEEDKFAWPRKMPGSTLSLSQEQWQWLLDGLDIEKIKPHRALNYQSLS</sequence>
<reference evidence="1 2" key="1">
    <citation type="submission" date="2013-09" db="EMBL/GenBank/DDBJ databases">
        <title>Whole genome shotgun sequence of Vibrio azureus NBRC 104587.</title>
        <authorList>
            <person name="Isaki S."/>
            <person name="Hosoyama A."/>
            <person name="Numata M."/>
            <person name="Hashimoto M."/>
            <person name="Hosoyama Y."/>
            <person name="Tsuchikane K."/>
            <person name="Noguchi M."/>
            <person name="Hirakata S."/>
            <person name="Ichikawa N."/>
            <person name="Ohji S."/>
            <person name="Yamazoe A."/>
            <person name="Fujita N."/>
        </authorList>
    </citation>
    <scope>NUCLEOTIDE SEQUENCE [LARGE SCALE GENOMIC DNA]</scope>
    <source>
        <strain evidence="1 2">NBRC 104587</strain>
    </source>
</reference>
<dbReference type="STRING" id="1219077.VAZ01S_118_00080"/>